<feature type="region of interest" description="2-C-methyl-D-erythritol 4-phosphate cytidylyltransferase" evidence="14">
    <location>
        <begin position="1"/>
        <end position="270"/>
    </location>
</feature>
<evidence type="ECO:0000256" key="13">
    <source>
        <dbReference type="ARBA" id="ARBA00023268"/>
    </source>
</evidence>
<dbReference type="EC" id="4.6.1.12" evidence="14"/>
<comment type="similarity">
    <text evidence="14">In the N-terminal section; belongs to the IspD/TarI cytidylyltransferase family. IspD subfamily.</text>
</comment>
<keyword evidence="17" id="KW-1185">Reference proteome</keyword>
<dbReference type="InterPro" id="IPR020555">
    <property type="entry name" value="MECDP_synthase_CS"/>
</dbReference>
<dbReference type="RefSeq" id="WP_165600935.1">
    <property type="nucleotide sequence ID" value="NZ_SORZ01000002.1"/>
</dbReference>
<dbReference type="NCBIfam" id="TIGR00151">
    <property type="entry name" value="ispF"/>
    <property type="match status" value="1"/>
</dbReference>
<dbReference type="Gene3D" id="3.30.1330.50">
    <property type="entry name" value="2-C-methyl-D-erythritol 2,4-cyclodiphosphate synthase"/>
    <property type="match status" value="1"/>
</dbReference>
<dbReference type="GO" id="GO:0016114">
    <property type="term" value="P:terpenoid biosynthetic process"/>
    <property type="evidence" value="ECO:0007669"/>
    <property type="project" value="InterPro"/>
</dbReference>
<evidence type="ECO:0000256" key="5">
    <source>
        <dbReference type="ARBA" id="ARBA00004787"/>
    </source>
</evidence>
<comment type="caution">
    <text evidence="14">Lacks conserved residue(s) required for the propagation of feature annotation.</text>
</comment>
<evidence type="ECO:0000256" key="9">
    <source>
        <dbReference type="ARBA" id="ARBA00022695"/>
    </source>
</evidence>
<keyword evidence="13 14" id="KW-0511">Multifunctional enzyme</keyword>
<evidence type="ECO:0000256" key="10">
    <source>
        <dbReference type="ARBA" id="ARBA00022723"/>
    </source>
</evidence>
<keyword evidence="9 14" id="KW-0548">Nucleotidyltransferase</keyword>
<organism evidence="16 17">
    <name type="scientific">Oecophyllibacter saccharovorans</name>
    <dbReference type="NCBI Taxonomy" id="2558360"/>
    <lineage>
        <taxon>Bacteria</taxon>
        <taxon>Pseudomonadati</taxon>
        <taxon>Pseudomonadota</taxon>
        <taxon>Alphaproteobacteria</taxon>
        <taxon>Acetobacterales</taxon>
        <taxon>Acetobacteraceae</taxon>
        <taxon>Oecophyllibacter</taxon>
    </lineage>
</organism>
<dbReference type="InterPro" id="IPR026596">
    <property type="entry name" value="IspD/F"/>
</dbReference>
<comment type="catalytic activity">
    <reaction evidence="2 14">
        <text>2-C-methyl-D-erythritol 4-phosphate + CTP + H(+) = 4-CDP-2-C-methyl-D-erythritol + diphosphate</text>
        <dbReference type="Rhea" id="RHEA:13429"/>
        <dbReference type="ChEBI" id="CHEBI:15378"/>
        <dbReference type="ChEBI" id="CHEBI:33019"/>
        <dbReference type="ChEBI" id="CHEBI:37563"/>
        <dbReference type="ChEBI" id="CHEBI:57823"/>
        <dbReference type="ChEBI" id="CHEBI:58262"/>
        <dbReference type="EC" id="2.7.7.60"/>
    </reaction>
</comment>
<keyword evidence="8 14" id="KW-0808">Transferase</keyword>
<dbReference type="InterPro" id="IPR001228">
    <property type="entry name" value="IspD"/>
</dbReference>
<dbReference type="GO" id="GO:0050518">
    <property type="term" value="F:2-C-methyl-D-erythritol 4-phosphate cytidylyltransferase activity"/>
    <property type="evidence" value="ECO:0007669"/>
    <property type="project" value="UniProtKB-UniRule"/>
</dbReference>
<evidence type="ECO:0000256" key="1">
    <source>
        <dbReference type="ARBA" id="ARBA00000200"/>
    </source>
</evidence>
<accession>A0A506ULW0</accession>
<evidence type="ECO:0000256" key="11">
    <source>
        <dbReference type="ARBA" id="ARBA00023229"/>
    </source>
</evidence>
<evidence type="ECO:0000313" key="16">
    <source>
        <dbReference type="EMBL" id="TPW34331.1"/>
    </source>
</evidence>
<comment type="catalytic activity">
    <reaction evidence="1 14">
        <text>4-CDP-2-C-methyl-D-erythritol 2-phosphate = 2-C-methyl-D-erythritol 2,4-cyclic diphosphate + CMP</text>
        <dbReference type="Rhea" id="RHEA:23864"/>
        <dbReference type="ChEBI" id="CHEBI:57919"/>
        <dbReference type="ChEBI" id="CHEBI:58483"/>
        <dbReference type="ChEBI" id="CHEBI:60377"/>
        <dbReference type="EC" id="4.6.1.12"/>
    </reaction>
</comment>
<feature type="domain" description="2-C-methyl-D-erythritol 2,4-cyclodiphosphate synthase" evidence="15">
    <location>
        <begin position="271"/>
        <end position="423"/>
    </location>
</feature>
<evidence type="ECO:0000313" key="17">
    <source>
        <dbReference type="Proteomes" id="UP000315037"/>
    </source>
</evidence>
<feature type="binding site" evidence="14">
    <location>
        <begin position="325"/>
        <end position="327"/>
    </location>
    <ligand>
        <name>4-CDP-2-C-methyl-D-erythritol 2-phosphate</name>
        <dbReference type="ChEBI" id="CHEBI:57919"/>
    </ligand>
</feature>
<feature type="site" description="Positions MEP for the nucleophilic attack" evidence="14">
    <location>
        <position position="236"/>
    </location>
</feature>
<feature type="binding site" evidence="14">
    <location>
        <begin position="303"/>
        <end position="304"/>
    </location>
    <ligand>
        <name>4-CDP-2-C-methyl-D-erythritol 2-phosphate</name>
        <dbReference type="ChEBI" id="CHEBI:57919"/>
    </ligand>
</feature>
<evidence type="ECO:0000256" key="2">
    <source>
        <dbReference type="ARBA" id="ARBA00001282"/>
    </source>
</evidence>
<dbReference type="InterPro" id="IPR036571">
    <property type="entry name" value="MECDP_synthase_sf"/>
</dbReference>
<dbReference type="HAMAP" id="MF_00107">
    <property type="entry name" value="IspF"/>
    <property type="match status" value="1"/>
</dbReference>
<keyword evidence="10 14" id="KW-0479">Metal-binding</keyword>
<dbReference type="CDD" id="cd02516">
    <property type="entry name" value="CDP-ME_synthetase"/>
    <property type="match status" value="1"/>
</dbReference>
<feature type="site" description="Transition state stabilizer" evidence="14">
    <location>
        <position position="303"/>
    </location>
</feature>
<comment type="cofactor">
    <cofactor evidence="3 14">
        <name>a divalent metal cation</name>
        <dbReference type="ChEBI" id="CHEBI:60240"/>
    </cofactor>
</comment>
<dbReference type="GO" id="GO:0046872">
    <property type="term" value="F:metal ion binding"/>
    <property type="evidence" value="ECO:0007669"/>
    <property type="project" value="UniProtKB-KW"/>
</dbReference>
<comment type="pathway">
    <text evidence="4 14">Isoprenoid biosynthesis; isopentenyl diphosphate biosynthesis via DXP pathway; isopentenyl diphosphate from 1-deoxy-D-xylulose 5-phosphate: step 4/6.</text>
</comment>
<reference evidence="16 17" key="1">
    <citation type="submission" date="2019-03" db="EMBL/GenBank/DDBJ databases">
        <title>The complete genome sequence of Neokomagataea sp. Jb2 NBRC113641.</title>
        <authorList>
            <person name="Chua K.-O."/>
            <person name="Chan K.-G."/>
            <person name="See-Too W.-S."/>
        </authorList>
    </citation>
    <scope>NUCLEOTIDE SEQUENCE [LARGE SCALE GENOMIC DNA]</scope>
    <source>
        <strain evidence="16 17">Jb2</strain>
    </source>
</reference>
<feature type="binding site" evidence="14">
    <location>
        <begin position="277"/>
        <end position="279"/>
    </location>
    <ligand>
        <name>4-CDP-2-C-methyl-D-erythritol 2-phosphate</name>
        <dbReference type="ChEBI" id="CHEBI:57919"/>
    </ligand>
</feature>
<feature type="binding site" evidence="14">
    <location>
        <position position="277"/>
    </location>
    <ligand>
        <name>a divalent metal cation</name>
        <dbReference type="ChEBI" id="CHEBI:60240"/>
    </ligand>
</feature>
<feature type="site" description="Positions MEP for the nucleophilic attack" evidence="14">
    <location>
        <position position="170"/>
    </location>
</feature>
<feature type="site" description="Transition state stabilizer" evidence="14">
    <location>
        <position position="23"/>
    </location>
</feature>
<dbReference type="FunFam" id="3.30.1330.50:FF:000003">
    <property type="entry name" value="2-C-methyl-D-erythritol 2,4-cyclodiphosphate synthase"/>
    <property type="match status" value="1"/>
</dbReference>
<comment type="similarity">
    <text evidence="14">In the C-terminal section; belongs to the IspF family.</text>
</comment>
<dbReference type="EC" id="2.7.7.60" evidence="14"/>
<feature type="binding site" evidence="14">
    <location>
        <position position="408"/>
    </location>
    <ligand>
        <name>4-CDP-2-C-methyl-D-erythritol 2-phosphate</name>
        <dbReference type="ChEBI" id="CHEBI:57919"/>
    </ligand>
</feature>
<dbReference type="AlphaFoldDB" id="A0A506ULW0"/>
<protein>
    <recommendedName>
        <fullName evidence="14">Bifunctional enzyme IspD/IspF</fullName>
    </recommendedName>
    <domain>
        <recommendedName>
            <fullName evidence="14">2-C-methyl-D-erythritol 4-phosphate cytidylyltransferase</fullName>
            <ecNumber evidence="14">2.7.7.60</ecNumber>
        </recommendedName>
        <alternativeName>
            <fullName evidence="14">4-diphosphocytidyl-2C-methyl-D-erythritol synthase</fullName>
        </alternativeName>
        <alternativeName>
            <fullName evidence="14">MEP cytidylyltransferase</fullName>
            <shortName evidence="14">MCT</shortName>
        </alternativeName>
    </domain>
    <domain>
        <recommendedName>
            <fullName evidence="14">2-C-methyl-D-erythritol 2,4-cyclodiphosphate synthase</fullName>
            <shortName evidence="14">MECDP-synthase</shortName>
            <shortName evidence="14">MECPP-synthase</shortName>
            <shortName evidence="14">MECPS</shortName>
            <ecNumber evidence="14">4.6.1.12</ecNumber>
        </recommendedName>
    </domain>
</protein>
<keyword evidence="11 14" id="KW-0414">Isoprene biosynthesis</keyword>
<dbReference type="PANTHER" id="PTHR43181">
    <property type="entry name" value="2-C-METHYL-D-ERYTHRITOL 2,4-CYCLODIPHOSPHATE SYNTHASE, CHLOROPLASTIC"/>
    <property type="match status" value="1"/>
</dbReference>
<feature type="site" description="Transition state stabilizer" evidence="14">
    <location>
        <position position="402"/>
    </location>
</feature>
<evidence type="ECO:0000259" key="15">
    <source>
        <dbReference type="Pfam" id="PF02542"/>
    </source>
</evidence>
<feature type="binding site" evidence="14">
    <location>
        <position position="411"/>
    </location>
    <ligand>
        <name>4-CDP-2-C-methyl-D-erythritol 2-phosphate</name>
        <dbReference type="ChEBI" id="CHEBI:57919"/>
    </ligand>
</feature>
<dbReference type="Pfam" id="PF02542">
    <property type="entry name" value="YgbB"/>
    <property type="match status" value="1"/>
</dbReference>
<dbReference type="HAMAP" id="MF_00108">
    <property type="entry name" value="IspD"/>
    <property type="match status" value="1"/>
</dbReference>
<proteinExistence type="inferred from homology"/>
<dbReference type="SUPFAM" id="SSF69765">
    <property type="entry name" value="IpsF-like"/>
    <property type="match status" value="1"/>
</dbReference>
<evidence type="ECO:0000256" key="3">
    <source>
        <dbReference type="ARBA" id="ARBA00001968"/>
    </source>
</evidence>
<comment type="similarity">
    <text evidence="6">Belongs to the IspF family.</text>
</comment>
<dbReference type="PANTHER" id="PTHR43181:SF1">
    <property type="entry name" value="2-C-METHYL-D-ERYTHRITOL 2,4-CYCLODIPHOSPHATE SYNTHASE, CHLOROPLASTIC"/>
    <property type="match status" value="1"/>
</dbReference>
<feature type="binding site" evidence="14">
    <location>
        <position position="279"/>
    </location>
    <ligand>
        <name>a divalent metal cation</name>
        <dbReference type="ChEBI" id="CHEBI:60240"/>
    </ligand>
</feature>
<feature type="site" description="Transition state stabilizer" evidence="14">
    <location>
        <position position="43"/>
    </location>
</feature>
<dbReference type="PROSITE" id="PS01350">
    <property type="entry name" value="ISPF"/>
    <property type="match status" value="1"/>
</dbReference>
<dbReference type="InterPro" id="IPR029044">
    <property type="entry name" value="Nucleotide-diphossugar_trans"/>
</dbReference>
<feature type="binding site" evidence="14">
    <location>
        <begin position="401"/>
        <end position="404"/>
    </location>
    <ligand>
        <name>4-CDP-2-C-methyl-D-erythritol 2-phosphate</name>
        <dbReference type="ChEBI" id="CHEBI:57919"/>
    </ligand>
</feature>
<keyword evidence="12 14" id="KW-0456">Lyase</keyword>
<dbReference type="Pfam" id="PF01128">
    <property type="entry name" value="IspD"/>
    <property type="match status" value="1"/>
</dbReference>
<dbReference type="GO" id="GO:0008685">
    <property type="term" value="F:2-C-methyl-D-erythritol 2,4-cyclodiphosphate synthase activity"/>
    <property type="evidence" value="ECO:0007669"/>
    <property type="project" value="UniProtKB-UniRule"/>
</dbReference>
<dbReference type="EMBL" id="SORZ01000002">
    <property type="protein sequence ID" value="TPW34331.1"/>
    <property type="molecule type" value="Genomic_DNA"/>
</dbReference>
<evidence type="ECO:0000256" key="8">
    <source>
        <dbReference type="ARBA" id="ARBA00022679"/>
    </source>
</evidence>
<dbReference type="CDD" id="cd00554">
    <property type="entry name" value="MECDP_synthase"/>
    <property type="match status" value="1"/>
</dbReference>
<gene>
    <name evidence="16" type="primary">ispF</name>
    <name evidence="14" type="synonym">ispDF</name>
    <name evidence="16" type="ORF">E3202_07515</name>
</gene>
<dbReference type="InterPro" id="IPR034683">
    <property type="entry name" value="IspD/TarI"/>
</dbReference>
<sequence>MTAPTAPRRRTAALLLAAGRGRRFASDLTSAQPGSAPTPQASKQFQELGGQPVIRRAALALLPFVDFVQPVGSDPLLAEALGGLDVLPPVPGGAERHDSVRAGLQALAALDDPPELVLVHDGARPCVPPRVIEDVLGALQSHSGVIPALPVSDTLKRVDEDGIITATVPRAHLWRAQTPQGFSFPLLHDLHCQLHQQAQDALSAGTSAPLPTDDAALLEQAGHEVAIVMGSEDNIKLTVPEDLMRLERILADQAPDPKAHQSAQQRPLLPRVGLGYDVHAFAEGRKLIICGVEIPHEKGLAGHSDADVGLHALCDAIYGALAEGDIGRHFPPSDNKWRDMDSARFLVHAGELIRSKGGMLVNADLTLICERPKIGPHAQAMRERVAELLQVPVGRISIKATTSERLGFTGREEGIAATAAVSIMAPLDAD</sequence>
<dbReference type="GO" id="GO:0019288">
    <property type="term" value="P:isopentenyl diphosphate biosynthetic process, methylerythritol 4-phosphate pathway"/>
    <property type="evidence" value="ECO:0007669"/>
    <property type="project" value="UniProtKB-UniRule"/>
</dbReference>
<dbReference type="PROSITE" id="PS01295">
    <property type="entry name" value="ISPD"/>
    <property type="match status" value="1"/>
</dbReference>
<dbReference type="UniPathway" id="UPA00056">
    <property type="reaction ID" value="UER00093"/>
</dbReference>
<dbReference type="Gene3D" id="3.90.550.10">
    <property type="entry name" value="Spore Coat Polysaccharide Biosynthesis Protein SpsA, Chain A"/>
    <property type="match status" value="1"/>
</dbReference>
<evidence type="ECO:0000256" key="7">
    <source>
        <dbReference type="ARBA" id="ARBA00009789"/>
    </source>
</evidence>
<dbReference type="HAMAP" id="MF_01520">
    <property type="entry name" value="IspDF"/>
    <property type="match status" value="1"/>
</dbReference>
<evidence type="ECO:0000256" key="14">
    <source>
        <dbReference type="HAMAP-Rule" id="MF_01520"/>
    </source>
</evidence>
<feature type="binding site" evidence="14">
    <location>
        <position position="311"/>
    </location>
    <ligand>
        <name>a divalent metal cation</name>
        <dbReference type="ChEBI" id="CHEBI:60240"/>
    </ligand>
</feature>
<feature type="region of interest" description="2-C-methyl-D-erythritol 2,4-cyclodiphosphate synthase" evidence="14">
    <location>
        <begin position="271"/>
        <end position="430"/>
    </location>
</feature>
<comment type="similarity">
    <text evidence="7">Belongs to the IspD/TarI cytidylyltransferase family. IspD subfamily.</text>
</comment>
<evidence type="ECO:0000256" key="12">
    <source>
        <dbReference type="ARBA" id="ARBA00023239"/>
    </source>
</evidence>
<comment type="pathway">
    <text evidence="5 14">Isoprenoid biosynthesis; isopentenyl diphosphate biosynthesis via DXP pathway; isopentenyl diphosphate from 1-deoxy-D-xylulose 5-phosphate: step 2/6.</text>
</comment>
<evidence type="ECO:0000256" key="6">
    <source>
        <dbReference type="ARBA" id="ARBA00008480"/>
    </source>
</evidence>
<dbReference type="SUPFAM" id="SSF53448">
    <property type="entry name" value="Nucleotide-diphospho-sugar transferases"/>
    <property type="match status" value="1"/>
</dbReference>
<dbReference type="InterPro" id="IPR018294">
    <property type="entry name" value="ISPD_synthase_CS"/>
</dbReference>
<evidence type="ECO:0000256" key="4">
    <source>
        <dbReference type="ARBA" id="ARBA00004709"/>
    </source>
</evidence>
<comment type="function">
    <text evidence="14">Bifunctional enzyme that catalyzes the formation of 4-diphosphocytidyl-2-C-methyl-D-erythritol from CTP and 2-C-methyl-D-erythritol 4-phosphate (MEP) (IspD), and catalyzes the conversion of 4-diphosphocytidyl-2-C-methyl-D-erythritol 2-phosphate (CDP-ME2P) to 2-C-methyl-D-erythritol 2,4-cyclodiphosphate (ME-CPP) with a corresponding release of cytidine 5-monophosphate (CMP) (IspF).</text>
</comment>
<name>A0A506ULW0_9PROT</name>
<comment type="caution">
    <text evidence="16">The sequence shown here is derived from an EMBL/GenBank/DDBJ whole genome shotgun (WGS) entry which is preliminary data.</text>
</comment>
<dbReference type="InterPro" id="IPR003526">
    <property type="entry name" value="MECDP_synthase"/>
</dbReference>
<dbReference type="Proteomes" id="UP000315037">
    <property type="component" value="Unassembled WGS sequence"/>
</dbReference>